<evidence type="ECO:0000313" key="9">
    <source>
        <dbReference type="EMBL" id="CAG4882878.1"/>
    </source>
</evidence>
<dbReference type="InterPro" id="IPR017475">
    <property type="entry name" value="EPS_sugar_tfrase"/>
</dbReference>
<keyword evidence="6 7" id="KW-0472">Membrane</keyword>
<evidence type="ECO:0000256" key="3">
    <source>
        <dbReference type="ARBA" id="ARBA00022679"/>
    </source>
</evidence>
<sequence>MLTANHSWQGLPSSFLNTTTLVQLAITPVLATATLLLSCLAFGQPIGGAYLILALLVFALTFFGHLPAQGERRLEIAADIVTNWLAIIALLMMFGWVTRTLGFFDQRVMLTWILATPLLLTTGQFLYPILLSKLIAVEGVQRVAVIAGAGELAHRLQHCIEQSPHLGIRVAGCFDDRAPVRLHETTPHNIVGGLDQIAAYAKQHHVDLIYINLPMTSQPRIVKLLNDLHDTTASIYFVPDIFLFDLIQARVDTIGDMPVLAVCETPFYGVDGLLKRASDLVLATAILILIAPIMLAIAIAIKRSSPGPVLFKQRRYGLDGREIIVYKFRTMTVCEDGPEIRQATQDDNRVTKLGAFLRASSLDELPQFINVLQGRMSVVGPRPHAVAHNEMYRKLINGYMIRHKVRPGITGWAQVNGQRGETATLDKMKARIEYDLAYLRNWSLRLDLLIILKTVFVVWKRQNAY</sequence>
<feature type="transmembrane region" description="Helical" evidence="7">
    <location>
        <begin position="280"/>
        <end position="301"/>
    </location>
</feature>
<feature type="transmembrane region" description="Helical" evidence="7">
    <location>
        <begin position="80"/>
        <end position="97"/>
    </location>
</feature>
<dbReference type="Pfam" id="PF13727">
    <property type="entry name" value="CoA_binding_3"/>
    <property type="match status" value="1"/>
</dbReference>
<evidence type="ECO:0000256" key="1">
    <source>
        <dbReference type="ARBA" id="ARBA00004141"/>
    </source>
</evidence>
<dbReference type="NCBIfam" id="TIGR03025">
    <property type="entry name" value="EPS_sugtrans"/>
    <property type="match status" value="1"/>
</dbReference>
<dbReference type="PANTHER" id="PTHR30576">
    <property type="entry name" value="COLANIC BIOSYNTHESIS UDP-GLUCOSE LIPID CARRIER TRANSFERASE"/>
    <property type="match status" value="1"/>
</dbReference>
<comment type="similarity">
    <text evidence="2">Belongs to the bacterial sugar transferase family.</text>
</comment>
<comment type="subcellular location">
    <subcellularLocation>
        <location evidence="1">Membrane</location>
        <topology evidence="1">Multi-pass membrane protein</topology>
    </subcellularLocation>
</comment>
<keyword evidence="3 9" id="KW-0808">Transferase</keyword>
<dbReference type="AlphaFoldDB" id="A0A916N8Q5"/>
<dbReference type="RefSeq" id="WP_220634905.1">
    <property type="nucleotide sequence ID" value="NZ_CAJQUM010000001.1"/>
</dbReference>
<dbReference type="Gene3D" id="3.40.50.720">
    <property type="entry name" value="NAD(P)-binding Rossmann-like Domain"/>
    <property type="match status" value="1"/>
</dbReference>
<evidence type="ECO:0000256" key="7">
    <source>
        <dbReference type="SAM" id="Phobius"/>
    </source>
</evidence>
<evidence type="ECO:0000256" key="2">
    <source>
        <dbReference type="ARBA" id="ARBA00006464"/>
    </source>
</evidence>
<dbReference type="Proteomes" id="UP000742786">
    <property type="component" value="Unassembled WGS sequence"/>
</dbReference>
<accession>A0A916N8Q5</accession>
<feature type="domain" description="Bacterial sugar transferase" evidence="8">
    <location>
        <begin position="275"/>
        <end position="459"/>
    </location>
</feature>
<keyword evidence="4 7" id="KW-0812">Transmembrane</keyword>
<evidence type="ECO:0000313" key="10">
    <source>
        <dbReference type="Proteomes" id="UP000742786"/>
    </source>
</evidence>
<feature type="transmembrane region" description="Helical" evidence="7">
    <location>
        <begin position="21"/>
        <end position="43"/>
    </location>
</feature>
<gene>
    <name evidence="9" type="primary">wcaJ</name>
    <name evidence="9" type="ORF">GTOL_10760</name>
</gene>
<dbReference type="InterPro" id="IPR003362">
    <property type="entry name" value="Bact_transf"/>
</dbReference>
<dbReference type="NCBIfam" id="TIGR03023">
    <property type="entry name" value="WcaJ_sugtrans"/>
    <property type="match status" value="1"/>
</dbReference>
<organism evidence="9 10">
    <name type="scientific">Georgfuchsia toluolica</name>
    <dbReference type="NCBI Taxonomy" id="424218"/>
    <lineage>
        <taxon>Bacteria</taxon>
        <taxon>Pseudomonadati</taxon>
        <taxon>Pseudomonadota</taxon>
        <taxon>Betaproteobacteria</taxon>
        <taxon>Nitrosomonadales</taxon>
        <taxon>Sterolibacteriaceae</taxon>
        <taxon>Georgfuchsia</taxon>
    </lineage>
</organism>
<dbReference type="GO" id="GO:0089702">
    <property type="term" value="F:undecaprenyl-phosphate glucose phosphotransferase activity"/>
    <property type="evidence" value="ECO:0007669"/>
    <property type="project" value="TreeGrafter"/>
</dbReference>
<evidence type="ECO:0000256" key="5">
    <source>
        <dbReference type="ARBA" id="ARBA00022989"/>
    </source>
</evidence>
<evidence type="ECO:0000259" key="8">
    <source>
        <dbReference type="Pfam" id="PF02397"/>
    </source>
</evidence>
<proteinExistence type="inferred from homology"/>
<dbReference type="InterPro" id="IPR017473">
    <property type="entry name" value="Undecaprenyl-P_gluc_Ptfrase"/>
</dbReference>
<protein>
    <submittedName>
        <fullName evidence="9">UDP-sugar lipid carrier transferase</fullName>
    </submittedName>
</protein>
<reference evidence="9" key="1">
    <citation type="submission" date="2021-04" db="EMBL/GenBank/DDBJ databases">
        <authorList>
            <person name="Hornung B."/>
        </authorList>
    </citation>
    <scope>NUCLEOTIDE SEQUENCE</scope>
    <source>
        <strain evidence="9">G5G6</strain>
    </source>
</reference>
<feature type="transmembrane region" description="Helical" evidence="7">
    <location>
        <begin position="49"/>
        <end position="68"/>
    </location>
</feature>
<name>A0A916N8Q5_9PROT</name>
<keyword evidence="10" id="KW-1185">Reference proteome</keyword>
<keyword evidence="5 7" id="KW-1133">Transmembrane helix</keyword>
<comment type="caution">
    <text evidence="9">The sequence shown here is derived from an EMBL/GenBank/DDBJ whole genome shotgun (WGS) entry which is preliminary data.</text>
</comment>
<dbReference type="GO" id="GO:0009242">
    <property type="term" value="P:colanic acid biosynthetic process"/>
    <property type="evidence" value="ECO:0007669"/>
    <property type="project" value="TreeGrafter"/>
</dbReference>
<evidence type="ECO:0000256" key="6">
    <source>
        <dbReference type="ARBA" id="ARBA00023136"/>
    </source>
</evidence>
<dbReference type="PANTHER" id="PTHR30576:SF21">
    <property type="entry name" value="UDP-GLUCOSE:UNDECAPRENYL-PHOSPHATE GLUCOSE-1-PHOSPHATE TRANSFERASE"/>
    <property type="match status" value="1"/>
</dbReference>
<dbReference type="Pfam" id="PF02397">
    <property type="entry name" value="Bac_transf"/>
    <property type="match status" value="1"/>
</dbReference>
<feature type="transmembrane region" description="Helical" evidence="7">
    <location>
        <begin position="109"/>
        <end position="130"/>
    </location>
</feature>
<dbReference type="EMBL" id="CAJQUM010000001">
    <property type="protein sequence ID" value="CAG4882878.1"/>
    <property type="molecule type" value="Genomic_DNA"/>
</dbReference>
<evidence type="ECO:0000256" key="4">
    <source>
        <dbReference type="ARBA" id="ARBA00022692"/>
    </source>
</evidence>
<dbReference type="GO" id="GO:0016020">
    <property type="term" value="C:membrane"/>
    <property type="evidence" value="ECO:0007669"/>
    <property type="project" value="UniProtKB-SubCell"/>
</dbReference>